<dbReference type="EMBL" id="CACRXK020018222">
    <property type="protein sequence ID" value="CAB4032213.1"/>
    <property type="molecule type" value="Genomic_DNA"/>
</dbReference>
<dbReference type="GO" id="GO:0046872">
    <property type="term" value="F:metal ion binding"/>
    <property type="evidence" value="ECO:0007669"/>
    <property type="project" value="UniProtKB-KW"/>
</dbReference>
<proteinExistence type="predicted"/>
<dbReference type="PANTHER" id="PTHR34615">
    <property type="entry name" value="PX DOMAIN-CONTAINING PROTEIN"/>
    <property type="match status" value="1"/>
</dbReference>
<evidence type="ECO:0000313" key="3">
    <source>
        <dbReference type="EMBL" id="CAB4032213.1"/>
    </source>
</evidence>
<evidence type="ECO:0000256" key="2">
    <source>
        <dbReference type="ARBA" id="ARBA00022723"/>
    </source>
</evidence>
<dbReference type="Pfam" id="PF13359">
    <property type="entry name" value="DDE_Tnp_4"/>
    <property type="match status" value="1"/>
</dbReference>
<accession>A0A6S7KWI1</accession>
<sequence>MADIDVLDASVFLYLEDLIEEDLFYMLVKECEDTAPVFPYWKYDRFSLESMLEDECLSEFRVSKTDIHRLVRVLQIPDDIICENGTKACALEGLCILLKRFAYPCRYSDLIPRFGRSKPELCLICNEVMRFVVGSHGYLLTSFDQEWLRANKLQEYASAVYEKSHALGNCWGFVDGTVRAICRPEKNQKTVYNGHKRVHALKYQSVIAANGLIANLFGPIEGKSHDAGILRRSDLLNNLEAYCNSEDGEPLCIYGDSAYPQRMHLQTPYKHIDLTDDEKAFNKAMSKVRVSVECIFGEIAGYFAFVDFKKNQKIGLQQVGTMYTTCALLRNAITCLYGSTTGTYFNLDPPSLEQYFQFDREFDDIHNQ</sequence>
<dbReference type="AlphaFoldDB" id="A0A6S7KWI1"/>
<keyword evidence="2" id="KW-0479">Metal-binding</keyword>
<evidence type="ECO:0000256" key="1">
    <source>
        <dbReference type="ARBA" id="ARBA00001968"/>
    </source>
</evidence>
<comment type="cofactor">
    <cofactor evidence="1">
        <name>a divalent metal cation</name>
        <dbReference type="ChEBI" id="CHEBI:60240"/>
    </cofactor>
</comment>
<evidence type="ECO:0000313" key="4">
    <source>
        <dbReference type="Proteomes" id="UP001152795"/>
    </source>
</evidence>
<gene>
    <name evidence="3" type="ORF">PACLA_8A071587</name>
</gene>
<keyword evidence="4" id="KW-1185">Reference proteome</keyword>
<dbReference type="InterPro" id="IPR027806">
    <property type="entry name" value="HARBI1_dom"/>
</dbReference>
<protein>
    <submittedName>
        <fullName evidence="3">Uncharacterized protein</fullName>
    </submittedName>
</protein>
<organism evidence="3 4">
    <name type="scientific">Paramuricea clavata</name>
    <name type="common">Red gorgonian</name>
    <name type="synonym">Violescent sea-whip</name>
    <dbReference type="NCBI Taxonomy" id="317549"/>
    <lineage>
        <taxon>Eukaryota</taxon>
        <taxon>Metazoa</taxon>
        <taxon>Cnidaria</taxon>
        <taxon>Anthozoa</taxon>
        <taxon>Octocorallia</taxon>
        <taxon>Malacalcyonacea</taxon>
        <taxon>Plexauridae</taxon>
        <taxon>Paramuricea</taxon>
    </lineage>
</organism>
<dbReference type="OrthoDB" id="5978526at2759"/>
<dbReference type="Proteomes" id="UP001152795">
    <property type="component" value="Unassembled WGS sequence"/>
</dbReference>
<name>A0A6S7KWI1_PARCT</name>
<dbReference type="PANTHER" id="PTHR34615:SF1">
    <property type="entry name" value="PX DOMAIN-CONTAINING PROTEIN"/>
    <property type="match status" value="1"/>
</dbReference>
<reference evidence="3" key="1">
    <citation type="submission" date="2020-04" db="EMBL/GenBank/DDBJ databases">
        <authorList>
            <person name="Alioto T."/>
            <person name="Alioto T."/>
            <person name="Gomez Garrido J."/>
        </authorList>
    </citation>
    <scope>NUCLEOTIDE SEQUENCE</scope>
    <source>
        <strain evidence="3">A484AB</strain>
    </source>
</reference>
<comment type="caution">
    <text evidence="3">The sequence shown here is derived from an EMBL/GenBank/DDBJ whole genome shotgun (WGS) entry which is preliminary data.</text>
</comment>